<dbReference type="Proteomes" id="UP000198924">
    <property type="component" value="Unassembled WGS sequence"/>
</dbReference>
<dbReference type="OrthoDB" id="5288404at2"/>
<evidence type="ECO:0000313" key="1">
    <source>
        <dbReference type="EMBL" id="SFK75766.1"/>
    </source>
</evidence>
<protein>
    <submittedName>
        <fullName evidence="1">ATP-binding cassette, subfamily B, HlyB/CyaB</fullName>
    </submittedName>
</protein>
<dbReference type="AlphaFoldDB" id="A0A1I4C6I2"/>
<name>A0A1I4C6I2_9GAMM</name>
<proteinExistence type="predicted"/>
<sequence length="62" mass="6890">MDTGLNILVAFARFHQLPAEPDQLSHEYGQPGKHFTDTQILQAAKALTLKAKKLSMVMIHTS</sequence>
<dbReference type="GO" id="GO:0005524">
    <property type="term" value="F:ATP binding"/>
    <property type="evidence" value="ECO:0007669"/>
    <property type="project" value="UniProtKB-KW"/>
</dbReference>
<keyword evidence="1" id="KW-0067">ATP-binding</keyword>
<evidence type="ECO:0000313" key="2">
    <source>
        <dbReference type="Proteomes" id="UP000198924"/>
    </source>
</evidence>
<dbReference type="Gene3D" id="3.90.70.10">
    <property type="entry name" value="Cysteine proteinases"/>
    <property type="match status" value="1"/>
</dbReference>
<keyword evidence="2" id="KW-1185">Reference proteome</keyword>
<keyword evidence="1" id="KW-0547">Nucleotide-binding</keyword>
<organism evidence="1 2">
    <name type="scientific">Methylophaga sulfidovorans</name>
    <dbReference type="NCBI Taxonomy" id="45496"/>
    <lineage>
        <taxon>Bacteria</taxon>
        <taxon>Pseudomonadati</taxon>
        <taxon>Pseudomonadota</taxon>
        <taxon>Gammaproteobacteria</taxon>
        <taxon>Thiotrichales</taxon>
        <taxon>Piscirickettsiaceae</taxon>
        <taxon>Methylophaga</taxon>
    </lineage>
</organism>
<dbReference type="STRING" id="45496.SAMN04488079_12425"/>
<accession>A0A1I4C6I2</accession>
<dbReference type="EMBL" id="FOSH01000024">
    <property type="protein sequence ID" value="SFK75766.1"/>
    <property type="molecule type" value="Genomic_DNA"/>
</dbReference>
<reference evidence="2" key="1">
    <citation type="submission" date="2016-10" db="EMBL/GenBank/DDBJ databases">
        <authorList>
            <person name="Varghese N."/>
            <person name="Submissions S."/>
        </authorList>
    </citation>
    <scope>NUCLEOTIDE SEQUENCE [LARGE SCALE GENOMIC DNA]</scope>
    <source>
        <strain evidence="2">DSM 11578</strain>
    </source>
</reference>
<gene>
    <name evidence="1" type="ORF">SAMN04488079_12425</name>
</gene>
<dbReference type="RefSeq" id="WP_091716098.1">
    <property type="nucleotide sequence ID" value="NZ_FOSH01000024.1"/>
</dbReference>